<dbReference type="InterPro" id="IPR006047">
    <property type="entry name" value="GH13_cat_dom"/>
</dbReference>
<organism evidence="3 4">
    <name type="scientific">Candidatus Thiodiazotropha taylori</name>
    <dbReference type="NCBI Taxonomy" id="2792791"/>
    <lineage>
        <taxon>Bacteria</taxon>
        <taxon>Pseudomonadati</taxon>
        <taxon>Pseudomonadota</taxon>
        <taxon>Gammaproteobacteria</taxon>
        <taxon>Chromatiales</taxon>
        <taxon>Sedimenticolaceae</taxon>
        <taxon>Candidatus Thiodiazotropha</taxon>
    </lineage>
</organism>
<evidence type="ECO:0000256" key="1">
    <source>
        <dbReference type="ARBA" id="ARBA00023295"/>
    </source>
</evidence>
<feature type="domain" description="Glycosyl hydrolase family 13 catalytic" evidence="2">
    <location>
        <begin position="155"/>
        <end position="554"/>
    </location>
</feature>
<sequence length="659" mass="76694">MSNNNDQPHGPGADSHIRIPAPAGSQLELRFADILQRDRYNPHGWRREPLTPVSGEPGWFEVDLDNLGLEDGDYEYEFIKDGAVDDPIADPYAVHITRFGGYRGIFRIREGRRWQQPFSWDDEFTPGNELRNNHQLVIYEMPMRWMESAPEKARQVGLGTFEKVVFAHLDRLKELGINAIELLPVQDSPDTLNWGYGTRFFFAPDIDMGLPVELKFFVKHCHRRGIRVIFDVVMNHARNCPLAQLDCARFFLSNENEERAHRGEDYGAKLFRYWPDAQDRTPTWTFQLRMAEYLITEYHADGFRIDEFKGINHWAFVQRFRDHAWHVHQQAFPGRPFLVIAEDSWRRAVITHHRPANPNGRKVTDSMWNFAFRDELRRVFTGHLRTAWGEPSRRERIRWMVGGSQTWNDWNRRAEPGFHDLSQAVNYLTSHDVEQDEEKRIMNYLLAPLLEERGYRGTVDDIRWVTDHLASGADDQQRLLHGLALERLRSAFCLLLTAVGIPMILAGDEFGDVHDLDHRNWRLKMSDPVDWQRLDASANNRDLWHKAAELIALRIEHPALTRNETAFIHFHSDFDRNEGAKVFVYCRTRGVPLGAERQIVVVGNIGPQSYTGYNLPWYWMNLNRVNEIAPPHHVAPLEQNDAGSVRLSLAPYQVRVFAT</sequence>
<comment type="caution">
    <text evidence="3">The sequence shown here is derived from an EMBL/GenBank/DDBJ whole genome shotgun (WGS) entry which is preliminary data.</text>
</comment>
<dbReference type="SMART" id="SM00642">
    <property type="entry name" value="Aamy"/>
    <property type="match status" value="1"/>
</dbReference>
<gene>
    <name evidence="3" type="ORF">KME65_02335</name>
</gene>
<proteinExistence type="predicted"/>
<keyword evidence="1" id="KW-0326">Glycosidase</keyword>
<name>A0A944MAE8_9GAMM</name>
<dbReference type="Gene3D" id="3.20.20.80">
    <property type="entry name" value="Glycosidases"/>
    <property type="match status" value="1"/>
</dbReference>
<dbReference type="InterPro" id="IPR017853">
    <property type="entry name" value="GH"/>
</dbReference>
<dbReference type="AlphaFoldDB" id="A0A944MAE8"/>
<protein>
    <recommendedName>
        <fullName evidence="2">Glycosyl hydrolase family 13 catalytic domain-containing protein</fullName>
    </recommendedName>
</protein>
<dbReference type="PANTHER" id="PTHR43002">
    <property type="entry name" value="GLYCOGEN DEBRANCHING ENZYME"/>
    <property type="match status" value="1"/>
</dbReference>
<dbReference type="Proteomes" id="UP000770889">
    <property type="component" value="Unassembled WGS sequence"/>
</dbReference>
<evidence type="ECO:0000313" key="4">
    <source>
        <dbReference type="Proteomes" id="UP000770889"/>
    </source>
</evidence>
<evidence type="ECO:0000313" key="3">
    <source>
        <dbReference type="EMBL" id="MBT2987777.1"/>
    </source>
</evidence>
<dbReference type="GO" id="GO:0005975">
    <property type="term" value="P:carbohydrate metabolic process"/>
    <property type="evidence" value="ECO:0007669"/>
    <property type="project" value="InterPro"/>
</dbReference>
<keyword evidence="1" id="KW-0378">Hydrolase</keyword>
<reference evidence="3 4" key="1">
    <citation type="submission" date="2021-05" db="EMBL/GenBank/DDBJ databases">
        <title>Genetic and Functional Diversity in Clade A Lucinid endosymbionts from the Bahamas.</title>
        <authorList>
            <person name="Giani N.M."/>
            <person name="Engel A.S."/>
            <person name="Campbell B.J."/>
        </authorList>
    </citation>
    <scope>NUCLEOTIDE SEQUENCE [LARGE SCALE GENOMIC DNA]</scope>
    <source>
        <strain evidence="3">LUC16012Gg_MoonRockCtena</strain>
    </source>
</reference>
<accession>A0A944MAE8</accession>
<dbReference type="SUPFAM" id="SSF51445">
    <property type="entry name" value="(Trans)glycosidases"/>
    <property type="match status" value="1"/>
</dbReference>
<evidence type="ECO:0000259" key="2">
    <source>
        <dbReference type="SMART" id="SM00642"/>
    </source>
</evidence>
<dbReference type="Pfam" id="PF00128">
    <property type="entry name" value="Alpha-amylase"/>
    <property type="match status" value="1"/>
</dbReference>
<dbReference type="EMBL" id="JAHHGM010000002">
    <property type="protein sequence ID" value="MBT2987777.1"/>
    <property type="molecule type" value="Genomic_DNA"/>
</dbReference>
<dbReference type="GO" id="GO:0016798">
    <property type="term" value="F:hydrolase activity, acting on glycosyl bonds"/>
    <property type="evidence" value="ECO:0007669"/>
    <property type="project" value="UniProtKB-KW"/>
</dbReference>